<reference evidence="1" key="1">
    <citation type="submission" date="2018-02" db="EMBL/GenBank/DDBJ databases">
        <title>Rhizophora mucronata_Transcriptome.</title>
        <authorList>
            <person name="Meera S.P."/>
            <person name="Sreeshan A."/>
            <person name="Augustine A."/>
        </authorList>
    </citation>
    <scope>NUCLEOTIDE SEQUENCE</scope>
    <source>
        <tissue evidence="1">Leaf</tissue>
    </source>
</reference>
<evidence type="ECO:0000313" key="1">
    <source>
        <dbReference type="EMBL" id="MBX61630.1"/>
    </source>
</evidence>
<name>A0A2P2Q3R2_RHIMU</name>
<organism evidence="1">
    <name type="scientific">Rhizophora mucronata</name>
    <name type="common">Asiatic mangrove</name>
    <dbReference type="NCBI Taxonomy" id="61149"/>
    <lineage>
        <taxon>Eukaryota</taxon>
        <taxon>Viridiplantae</taxon>
        <taxon>Streptophyta</taxon>
        <taxon>Embryophyta</taxon>
        <taxon>Tracheophyta</taxon>
        <taxon>Spermatophyta</taxon>
        <taxon>Magnoliopsida</taxon>
        <taxon>eudicotyledons</taxon>
        <taxon>Gunneridae</taxon>
        <taxon>Pentapetalae</taxon>
        <taxon>rosids</taxon>
        <taxon>fabids</taxon>
        <taxon>Malpighiales</taxon>
        <taxon>Rhizophoraceae</taxon>
        <taxon>Rhizophora</taxon>
    </lineage>
</organism>
<dbReference type="EMBL" id="GGEC01081146">
    <property type="protein sequence ID" value="MBX61630.1"/>
    <property type="molecule type" value="Transcribed_RNA"/>
</dbReference>
<accession>A0A2P2Q3R2</accession>
<dbReference type="AlphaFoldDB" id="A0A2P2Q3R2"/>
<sequence length="40" mass="4505">MLHFQSANENIFDLSHTKSHAKPIIMKEKCNFSNLSGATN</sequence>
<protein>
    <submittedName>
        <fullName evidence="1">Uncharacterized protein</fullName>
    </submittedName>
</protein>
<proteinExistence type="predicted"/>